<dbReference type="Pfam" id="PF07326">
    <property type="entry name" value="RCS1"/>
    <property type="match status" value="1"/>
</dbReference>
<evidence type="ECO:0000313" key="3">
    <source>
        <dbReference type="Proteomes" id="UP000008143"/>
    </source>
</evidence>
<dbReference type="AGR" id="Xenbase:XB-GENE-983497"/>
<reference evidence="4" key="3">
    <citation type="submission" date="2025-04" db="UniProtKB">
        <authorList>
            <consortium name="RefSeq"/>
        </authorList>
    </citation>
    <scope>IDENTIFICATION</scope>
    <source>
        <strain evidence="4">Nigerian</strain>
        <tissue evidence="4">Liver and blood</tissue>
    </source>
</reference>
<accession>A0A6I8PUL6</accession>
<dbReference type="GeneTree" id="ENSGT00390000008128"/>
<proteinExistence type="predicted"/>
<evidence type="ECO:0000256" key="1">
    <source>
        <dbReference type="SAM" id="MobiDB-lite"/>
    </source>
</evidence>
<dbReference type="OrthoDB" id="9898669at2759"/>
<name>A0A6I8PUL6_XENTR</name>
<evidence type="ECO:0000313" key="4">
    <source>
        <dbReference type="RefSeq" id="XP_017946615.1"/>
    </source>
</evidence>
<dbReference type="Ensembl" id="ENSXETT00000063301">
    <property type="protein sequence ID" value="ENSXETP00000062670"/>
    <property type="gene ID" value="ENSXETG00000026473"/>
</dbReference>
<dbReference type="PANTHER" id="PTHR35819">
    <property type="entry name" value="PICALM INTERACTING MITOTIC REGULATOR PIMREG"/>
    <property type="match status" value="1"/>
</dbReference>
<reference evidence="2" key="1">
    <citation type="journal article" date="2010" name="Science">
        <title>The genome of the Western clawed frog Xenopus tropicalis.</title>
        <authorList>
            <person name="Hellsten U."/>
            <person name="Harland R.M."/>
            <person name="Gilchrist M.J."/>
            <person name="Hendrix D."/>
            <person name="Jurka J."/>
            <person name="Kapitonov V."/>
            <person name="Ovcharenko I."/>
            <person name="Putnam N.H."/>
            <person name="Shu S."/>
            <person name="Taher L."/>
            <person name="Blitz I.L."/>
            <person name="Blumberg B."/>
            <person name="Dichmann D.S."/>
            <person name="Dubchak I."/>
            <person name="Amaya E."/>
            <person name="Detter J.C."/>
            <person name="Fletcher R."/>
            <person name="Gerhard D.S."/>
            <person name="Goodstein D."/>
            <person name="Graves T."/>
            <person name="Grigoriev I.V."/>
            <person name="Grimwood J."/>
            <person name="Kawashima T."/>
            <person name="Lindquist E."/>
            <person name="Lucas S.M."/>
            <person name="Mead P.E."/>
            <person name="Mitros T."/>
            <person name="Ogino H."/>
            <person name="Ohta Y."/>
            <person name="Poliakov A.V."/>
            <person name="Pollet N."/>
            <person name="Robert J."/>
            <person name="Salamov A."/>
            <person name="Sater A.K."/>
            <person name="Schmutz J."/>
            <person name="Terry A."/>
            <person name="Vize P.D."/>
            <person name="Warren W.C."/>
            <person name="Wells D."/>
            <person name="Wills A."/>
            <person name="Wilson R.K."/>
            <person name="Zimmerman L.B."/>
            <person name="Zorn A.M."/>
            <person name="Grainger R."/>
            <person name="Grammer T."/>
            <person name="Khokha M.K."/>
            <person name="Richardson P.M."/>
            <person name="Rokhsar D.S."/>
        </authorList>
    </citation>
    <scope>NUCLEOTIDE SEQUENCE [LARGE SCALE GENOMIC DNA]</scope>
    <source>
        <strain evidence="2">Nigerian</strain>
    </source>
</reference>
<gene>
    <name evidence="2 4 5" type="primary">pimreg</name>
    <name evidence="4" type="synonym">fam64a</name>
    <name evidence="4" type="synonym">rcs1</name>
</gene>
<protein>
    <submittedName>
        <fullName evidence="2">PICALM-interacting mitotic regulator</fullName>
    </submittedName>
    <submittedName>
        <fullName evidence="4">Protein PIMREG isoform X1</fullName>
    </submittedName>
</protein>
<dbReference type="Proteomes" id="UP000008143">
    <property type="component" value="Chromosome 2"/>
</dbReference>
<dbReference type="Bgee" id="ENSXETG00000026473">
    <property type="expression patterns" value="Expressed in embryo and 11 other cell types or tissues"/>
</dbReference>
<dbReference type="AlphaFoldDB" id="A0A6I8PUL6"/>
<dbReference type="CTD" id="54478"/>
<evidence type="ECO:0000313" key="5">
    <source>
        <dbReference type="Xenbase" id="XB-GENE-983497"/>
    </source>
</evidence>
<organism evidence="2">
    <name type="scientific">Xenopus tropicalis</name>
    <name type="common">Western clawed frog</name>
    <name type="synonym">Silurana tropicalis</name>
    <dbReference type="NCBI Taxonomy" id="8364"/>
    <lineage>
        <taxon>Eukaryota</taxon>
        <taxon>Metazoa</taxon>
        <taxon>Chordata</taxon>
        <taxon>Craniata</taxon>
        <taxon>Vertebrata</taxon>
        <taxon>Euteleostomi</taxon>
        <taxon>Amphibia</taxon>
        <taxon>Batrachia</taxon>
        <taxon>Anura</taxon>
        <taxon>Pipoidea</taxon>
        <taxon>Pipidae</taxon>
        <taxon>Xenopodinae</taxon>
        <taxon>Xenopus</taxon>
        <taxon>Silurana</taxon>
    </lineage>
</organism>
<sequence>MGGVAFCTCSQSKYRSSQGRGWWRRFRIESIWGQSGPCRFTRVKKEMSSILQSVGWRNHSILENLDELDSPKPDKFKKMPSSSSLNTLRMTLRKRMPLKEVKININNMPNWDTMPAMKKQRSLTSVTVSARSVFGAMSQKITKTKQNKTQYLLASPEQVKASKRLNRTPGSGKKGSTPKKCNTPKNCGTPRRSHYRLKEDASPSVRFTPKSSKISPHSSRRAGSAQWKSFSNFVGKDKLPLRRSSRAAALRSPYSSPVAVGKRRQFDKDLEAISTGIRQLKRLSRVFDDAILKEERKEAILNYHSLMANNLHCAGRSRPTLRRSTGRFQHTLGGWTEMALTSIGNIGAR</sequence>
<dbReference type="InterPro" id="IPR009932">
    <property type="entry name" value="RCS1"/>
</dbReference>
<dbReference type="OMA" id="SNYYYLM"/>
<keyword evidence="3" id="KW-1185">Reference proteome</keyword>
<reference evidence="2" key="2">
    <citation type="submission" date="2020-05" db="UniProtKB">
        <authorList>
            <consortium name="Ensembl"/>
        </authorList>
    </citation>
    <scope>IDENTIFICATION</scope>
</reference>
<feature type="region of interest" description="Disordered" evidence="1">
    <location>
        <begin position="144"/>
        <end position="226"/>
    </location>
</feature>
<dbReference type="PANTHER" id="PTHR35819:SF1">
    <property type="entry name" value="PROTEIN PIMREG"/>
    <property type="match status" value="1"/>
</dbReference>
<dbReference type="GeneID" id="100490131"/>
<evidence type="ECO:0000313" key="2">
    <source>
        <dbReference type="Ensembl" id="ENSXETP00000062670"/>
    </source>
</evidence>
<dbReference type="RefSeq" id="XP_017946615.1">
    <property type="nucleotide sequence ID" value="XM_018091126.2"/>
</dbReference>
<dbReference type="Xenbase" id="XB-GENE-983497">
    <property type="gene designation" value="pimreg"/>
</dbReference>
<feature type="compositionally biased region" description="Low complexity" evidence="1">
    <location>
        <begin position="168"/>
        <end position="180"/>
    </location>
</feature>